<evidence type="ECO:0000256" key="1">
    <source>
        <dbReference type="ARBA" id="ARBA00023015"/>
    </source>
</evidence>
<protein>
    <submittedName>
        <fullName evidence="5">AraC family transcriptional regulator</fullName>
    </submittedName>
</protein>
<dbReference type="InterPro" id="IPR018060">
    <property type="entry name" value="HTH_AraC"/>
</dbReference>
<dbReference type="PRINTS" id="PR00032">
    <property type="entry name" value="HTHARAC"/>
</dbReference>
<sequence>MSATTAHGTASAVQTAVADSFSAWHDLISASFVPLHVRSTDAEHFHGRLRSRLLDELSIVEVTATGHSVHRTPSLIDSSDRPYFKLNLQLSGTGILVQDQREALLLPGDLAIYDTNRPYTLAFASDFRTLVLMFPHDALEMPVGSVGRLTARRLPSDRGLGRMISPFMTQLAENLDILSGPSGHRLAHNTVDLLSTLLSAELDREGISSERPHDELFANIRRYIEANLADPDLSPASVAGAHFISTRHLHNVFQEAGTTVASWIRSRRLENCRRELRDPLMAHRPVSNVAARWGFVDAAHFSRIFRAAFGEPPSAYRRAGNI</sequence>
<dbReference type="Pfam" id="PF14525">
    <property type="entry name" value="AraC_binding_2"/>
    <property type="match status" value="1"/>
</dbReference>
<keyword evidence="1" id="KW-0805">Transcription regulation</keyword>
<dbReference type="PANTHER" id="PTHR46796:SF6">
    <property type="entry name" value="ARAC SUBFAMILY"/>
    <property type="match status" value="1"/>
</dbReference>
<dbReference type="AlphaFoldDB" id="A0A0M3UH17"/>
<evidence type="ECO:0000256" key="2">
    <source>
        <dbReference type="ARBA" id="ARBA00023125"/>
    </source>
</evidence>
<dbReference type="Proteomes" id="UP000062833">
    <property type="component" value="Chromosome"/>
</dbReference>
<dbReference type="InterPro" id="IPR009057">
    <property type="entry name" value="Homeodomain-like_sf"/>
</dbReference>
<organism evidence="5 6">
    <name type="scientific">Arthrobacter alpinus</name>
    <dbReference type="NCBI Taxonomy" id="656366"/>
    <lineage>
        <taxon>Bacteria</taxon>
        <taxon>Bacillati</taxon>
        <taxon>Actinomycetota</taxon>
        <taxon>Actinomycetes</taxon>
        <taxon>Micrococcales</taxon>
        <taxon>Micrococcaceae</taxon>
        <taxon>Arthrobacter</taxon>
    </lineage>
</organism>
<dbReference type="GO" id="GO:0003700">
    <property type="term" value="F:DNA-binding transcription factor activity"/>
    <property type="evidence" value="ECO:0007669"/>
    <property type="project" value="InterPro"/>
</dbReference>
<evidence type="ECO:0000256" key="3">
    <source>
        <dbReference type="ARBA" id="ARBA00023163"/>
    </source>
</evidence>
<keyword evidence="3" id="KW-0804">Transcription</keyword>
<dbReference type="RefSeq" id="WP_062008815.1">
    <property type="nucleotide sequence ID" value="NZ_CP012677.1"/>
</dbReference>
<gene>
    <name evidence="5" type="ORF">AOC05_17520</name>
</gene>
<dbReference type="PATRIC" id="fig|656366.3.peg.3771"/>
<evidence type="ECO:0000313" key="6">
    <source>
        <dbReference type="Proteomes" id="UP000062833"/>
    </source>
</evidence>
<dbReference type="SMART" id="SM00342">
    <property type="entry name" value="HTH_ARAC"/>
    <property type="match status" value="1"/>
</dbReference>
<dbReference type="PROSITE" id="PS01124">
    <property type="entry name" value="HTH_ARAC_FAMILY_2"/>
    <property type="match status" value="1"/>
</dbReference>
<keyword evidence="6" id="KW-1185">Reference proteome</keyword>
<dbReference type="KEGG" id="aaq:AOC05_17520"/>
<feature type="domain" description="HTH araC/xylS-type" evidence="4">
    <location>
        <begin position="218"/>
        <end position="319"/>
    </location>
</feature>
<proteinExistence type="predicted"/>
<dbReference type="EMBL" id="CP012677">
    <property type="protein sequence ID" value="ALE93709.1"/>
    <property type="molecule type" value="Genomic_DNA"/>
</dbReference>
<accession>A0A0M3UH17</accession>
<dbReference type="GO" id="GO:0043565">
    <property type="term" value="F:sequence-specific DNA binding"/>
    <property type="evidence" value="ECO:0007669"/>
    <property type="project" value="InterPro"/>
</dbReference>
<dbReference type="InterPro" id="IPR050204">
    <property type="entry name" value="AraC_XylS_family_regulators"/>
</dbReference>
<reference evidence="6" key="1">
    <citation type="submission" date="2015-09" db="EMBL/GenBank/DDBJ databases">
        <title>Complete genome of Arthrobacter alpinus strain R3.8.</title>
        <authorList>
            <person name="See-Too W.S."/>
            <person name="Chan K.G."/>
        </authorList>
    </citation>
    <scope>NUCLEOTIDE SEQUENCE [LARGE SCALE GENOMIC DNA]</scope>
    <source>
        <strain evidence="6">R3.8</strain>
    </source>
</reference>
<dbReference type="OrthoDB" id="9799345at2"/>
<keyword evidence="2" id="KW-0238">DNA-binding</keyword>
<evidence type="ECO:0000259" key="4">
    <source>
        <dbReference type="PROSITE" id="PS01124"/>
    </source>
</evidence>
<dbReference type="PANTHER" id="PTHR46796">
    <property type="entry name" value="HTH-TYPE TRANSCRIPTIONAL ACTIVATOR RHAS-RELATED"/>
    <property type="match status" value="1"/>
</dbReference>
<dbReference type="InterPro" id="IPR020449">
    <property type="entry name" value="Tscrpt_reg_AraC-type_HTH"/>
</dbReference>
<dbReference type="InterPro" id="IPR035418">
    <property type="entry name" value="AraC-bd_2"/>
</dbReference>
<dbReference type="SUPFAM" id="SSF46689">
    <property type="entry name" value="Homeodomain-like"/>
    <property type="match status" value="1"/>
</dbReference>
<dbReference type="Gene3D" id="1.10.10.60">
    <property type="entry name" value="Homeodomain-like"/>
    <property type="match status" value="1"/>
</dbReference>
<name>A0A0M3UH17_9MICC</name>
<dbReference type="Pfam" id="PF12833">
    <property type="entry name" value="HTH_18"/>
    <property type="match status" value="1"/>
</dbReference>
<evidence type="ECO:0000313" key="5">
    <source>
        <dbReference type="EMBL" id="ALE93709.1"/>
    </source>
</evidence>